<organism evidence="2 3">
    <name type="scientific">Micromonospora pallida</name>
    <dbReference type="NCBI Taxonomy" id="145854"/>
    <lineage>
        <taxon>Bacteria</taxon>
        <taxon>Bacillati</taxon>
        <taxon>Actinomycetota</taxon>
        <taxon>Actinomycetes</taxon>
        <taxon>Micromonosporales</taxon>
        <taxon>Micromonosporaceae</taxon>
        <taxon>Micromonospora</taxon>
    </lineage>
</organism>
<feature type="transmembrane region" description="Helical" evidence="1">
    <location>
        <begin position="249"/>
        <end position="266"/>
    </location>
</feature>
<sequence length="342" mass="36347">MTSRLEERYRSVLRLLPAAYRQRWADDMVAAYLDSVDTGDPETTEDVLDYGRPSLSEVASIVALAVKLRLGGADAPPRPYAWGQAVRLATLMVVLTHAVMATGGIAVTLWLSGSVGWLPAAASDLALTPPSSTWRVAWDLAGYAWLPAYVALVLGQRRVAQAVALLAVVPPTVTIAVTQATGAAPLTVSPWANRLVDVVLLLAMAAFPHGSTPVSRRPWLLALPIGILLVPVPLFALQATQPELRLLDWPGLCCVLVSVAMLVHLTGRSARSLPWSLAFVLLAATALTLRLATLPDYGNQAQRTALFVIAGAQVVVLLAVGVPVALRASRALRRLPPIPVNG</sequence>
<evidence type="ECO:0000256" key="1">
    <source>
        <dbReference type="SAM" id="Phobius"/>
    </source>
</evidence>
<keyword evidence="3" id="KW-1185">Reference proteome</keyword>
<proteinExistence type="predicted"/>
<evidence type="ECO:0000313" key="3">
    <source>
        <dbReference type="Proteomes" id="UP000198959"/>
    </source>
</evidence>
<feature type="transmembrane region" description="Helical" evidence="1">
    <location>
        <begin position="273"/>
        <end position="292"/>
    </location>
</feature>
<protein>
    <submittedName>
        <fullName evidence="2">Uncharacterized protein</fullName>
    </submittedName>
</protein>
<gene>
    <name evidence="2" type="ORF">GA0074692_4546</name>
</gene>
<feature type="transmembrane region" description="Helical" evidence="1">
    <location>
        <begin position="136"/>
        <end position="155"/>
    </location>
</feature>
<keyword evidence="1" id="KW-0472">Membrane</keyword>
<feature type="transmembrane region" description="Helical" evidence="1">
    <location>
        <begin position="219"/>
        <end position="237"/>
    </location>
</feature>
<dbReference type="Proteomes" id="UP000198959">
    <property type="component" value="Unassembled WGS sequence"/>
</dbReference>
<evidence type="ECO:0000313" key="2">
    <source>
        <dbReference type="EMBL" id="SCL37080.1"/>
    </source>
</evidence>
<feature type="transmembrane region" description="Helical" evidence="1">
    <location>
        <begin position="191"/>
        <end position="207"/>
    </location>
</feature>
<name>A0A1C6T5I4_9ACTN</name>
<dbReference type="OrthoDB" id="5198790at2"/>
<dbReference type="AlphaFoldDB" id="A0A1C6T5I4"/>
<dbReference type="RefSeq" id="WP_091647107.1">
    <property type="nucleotide sequence ID" value="NZ_FMHW01000002.1"/>
</dbReference>
<dbReference type="EMBL" id="FMHW01000002">
    <property type="protein sequence ID" value="SCL37080.1"/>
    <property type="molecule type" value="Genomic_DNA"/>
</dbReference>
<dbReference type="STRING" id="145854.GA0074692_4546"/>
<keyword evidence="1" id="KW-0812">Transmembrane</keyword>
<reference evidence="3" key="1">
    <citation type="submission" date="2016-06" db="EMBL/GenBank/DDBJ databases">
        <authorList>
            <person name="Varghese N."/>
            <person name="Submissions Spin"/>
        </authorList>
    </citation>
    <scope>NUCLEOTIDE SEQUENCE [LARGE SCALE GENOMIC DNA]</scope>
    <source>
        <strain evidence="3">DSM 43817</strain>
    </source>
</reference>
<feature type="transmembrane region" description="Helical" evidence="1">
    <location>
        <begin position="162"/>
        <end position="185"/>
    </location>
</feature>
<keyword evidence="1" id="KW-1133">Transmembrane helix</keyword>
<feature type="transmembrane region" description="Helical" evidence="1">
    <location>
        <begin position="304"/>
        <end position="326"/>
    </location>
</feature>
<accession>A0A1C6T5I4</accession>
<feature type="transmembrane region" description="Helical" evidence="1">
    <location>
        <begin position="88"/>
        <end position="111"/>
    </location>
</feature>